<sequence>MMELYYENSKGEKVNLMANGIYAQNPEKLIESEWKYNTISNINGVGRIKNFYREIQETSLTLSIMADTKEEYNKILEQLHRITEYDVRKNVPGRLWWNDFYKSVNCYATSYDDFDELFECVEKEIKFVSTEPVWIREKFFSFREMESTQIDGDYCFDYDFDYIASTANIYFENTSIAESNFEMTVYGPCDDPEITINEHRYIIYISLLENEYAKIDSKTRKIIKTSRYGEVENIFHYRDRDNNIFEKIPDGENTVSWSMERGFDLKIYDERGEPIWI</sequence>
<dbReference type="EMBL" id="VULP01000017">
    <property type="protein sequence ID" value="MSU82500.1"/>
    <property type="molecule type" value="Genomic_DNA"/>
</dbReference>
<comment type="caution">
    <text evidence="1">The sequence shown here is derived from an EMBL/GenBank/DDBJ whole genome shotgun (WGS) entry which is preliminary data.</text>
</comment>
<protein>
    <recommendedName>
        <fullName evidence="3">Phage tail family protein</fullName>
    </recommendedName>
</protein>
<gene>
    <name evidence="1" type="ORF">FYJ25_09090</name>
</gene>
<organism evidence="1 2">
    <name type="scientific">Anaerobutyricum soehngenii</name>
    <dbReference type="NCBI Taxonomy" id="105843"/>
    <lineage>
        <taxon>Bacteria</taxon>
        <taxon>Bacillati</taxon>
        <taxon>Bacillota</taxon>
        <taxon>Clostridia</taxon>
        <taxon>Lachnospirales</taxon>
        <taxon>Lachnospiraceae</taxon>
        <taxon>Anaerobutyricum</taxon>
    </lineage>
</organism>
<dbReference type="RefSeq" id="WP_154581099.1">
    <property type="nucleotide sequence ID" value="NZ_VULP01000017.1"/>
</dbReference>
<dbReference type="AlphaFoldDB" id="A0A6N7YJC6"/>
<accession>A0A6N7YJC6</accession>
<evidence type="ECO:0000313" key="1">
    <source>
        <dbReference type="EMBL" id="MSU82500.1"/>
    </source>
</evidence>
<proteinExistence type="predicted"/>
<evidence type="ECO:0000313" key="2">
    <source>
        <dbReference type="Proteomes" id="UP000433359"/>
    </source>
</evidence>
<evidence type="ECO:0008006" key="3">
    <source>
        <dbReference type="Google" id="ProtNLM"/>
    </source>
</evidence>
<name>A0A6N7YJC6_9FIRM</name>
<dbReference type="Proteomes" id="UP000433359">
    <property type="component" value="Unassembled WGS sequence"/>
</dbReference>
<reference evidence="1 2" key="1">
    <citation type="submission" date="2019-08" db="EMBL/GenBank/DDBJ databases">
        <title>In-depth cultivation of the pig gut microbiome towards novel bacterial diversity and tailored functional studies.</title>
        <authorList>
            <person name="Wylensek D."/>
            <person name="Hitch T.C.A."/>
            <person name="Clavel T."/>
        </authorList>
    </citation>
    <scope>NUCLEOTIDE SEQUENCE [LARGE SCALE GENOMIC DNA]</scope>
    <source>
        <strain evidence="1 2">BSM-383-APC-4H</strain>
    </source>
</reference>